<dbReference type="GO" id="GO:0043190">
    <property type="term" value="C:ATP-binding cassette (ABC) transporter complex"/>
    <property type="evidence" value="ECO:0007669"/>
    <property type="project" value="InterPro"/>
</dbReference>
<feature type="transmembrane region" description="Helical" evidence="7">
    <location>
        <begin position="64"/>
        <end position="90"/>
    </location>
</feature>
<evidence type="ECO:0000256" key="5">
    <source>
        <dbReference type="ARBA" id="ARBA00023136"/>
    </source>
</evidence>
<name>A0A9D1UQL2_9CORY</name>
<comment type="subcellular location">
    <subcellularLocation>
        <location evidence="6">Cell membrane</location>
        <topology evidence="6">Multi-pass membrane protein</topology>
    </subcellularLocation>
    <subcellularLocation>
        <location evidence="1">Membrane</location>
        <topology evidence="1">Multi-pass membrane protein</topology>
    </subcellularLocation>
</comment>
<evidence type="ECO:0000256" key="1">
    <source>
        <dbReference type="ARBA" id="ARBA00004141"/>
    </source>
</evidence>
<evidence type="ECO:0000256" key="3">
    <source>
        <dbReference type="ARBA" id="ARBA00022692"/>
    </source>
</evidence>
<feature type="transmembrane region" description="Helical" evidence="7">
    <location>
        <begin position="142"/>
        <end position="168"/>
    </location>
</feature>
<dbReference type="FunFam" id="1.10.3470.10:FF:000003">
    <property type="entry name" value="Iron ABC transporter permease SitD"/>
    <property type="match status" value="1"/>
</dbReference>
<dbReference type="Proteomes" id="UP000824189">
    <property type="component" value="Unassembled WGS sequence"/>
</dbReference>
<dbReference type="PANTHER" id="PTHR30477">
    <property type="entry name" value="ABC-TRANSPORTER METAL-BINDING PROTEIN"/>
    <property type="match status" value="1"/>
</dbReference>
<accession>A0A9D1UQL2</accession>
<dbReference type="Gene3D" id="1.10.3470.10">
    <property type="entry name" value="ABC transporter involved in vitamin B12 uptake, BtuC"/>
    <property type="match status" value="1"/>
</dbReference>
<reference evidence="8" key="2">
    <citation type="submission" date="2021-04" db="EMBL/GenBank/DDBJ databases">
        <authorList>
            <person name="Gilroy R."/>
        </authorList>
    </citation>
    <scope>NUCLEOTIDE SEQUENCE</scope>
    <source>
        <strain evidence="8">4376</strain>
    </source>
</reference>
<feature type="transmembrane region" description="Helical" evidence="7">
    <location>
        <begin position="188"/>
        <end position="215"/>
    </location>
</feature>
<feature type="transmembrane region" description="Helical" evidence="7">
    <location>
        <begin position="102"/>
        <end position="121"/>
    </location>
</feature>
<keyword evidence="4 7" id="KW-1133">Transmembrane helix</keyword>
<sequence length="291" mass="30309">MRVSELVDSLLHVLAEPLNYSFTWRAVLAASVMAVVAGLLSCWLVLVGWSLMGDAISHAILPGVVIAHLVGAPFAVGALAASLLAVWLVGAVRERTTLRPDTSIGIVFTSMFAGGLVLISATPSASHLQEILFGNLLGISDAALVQAVGFGAAALLVMLACARAWTLWAFDASFAAAIGMRVWLVRGLLTVCMACVVVASVQAVGVILVVAMLITPGAVAYLLTRRFAVMLLVAPVVAWASAMVGIWVSFWADVSTGGTIVLVQACVFAVVYVAAPREGVLQLRSRSHASS</sequence>
<dbReference type="GO" id="GO:0010043">
    <property type="term" value="P:response to zinc ion"/>
    <property type="evidence" value="ECO:0007669"/>
    <property type="project" value="TreeGrafter"/>
</dbReference>
<keyword evidence="6" id="KW-0813">Transport</keyword>
<keyword evidence="5 7" id="KW-0472">Membrane</keyword>
<evidence type="ECO:0000256" key="4">
    <source>
        <dbReference type="ARBA" id="ARBA00022989"/>
    </source>
</evidence>
<dbReference type="PANTHER" id="PTHR30477:SF13">
    <property type="entry name" value="IRON TRANSPORT SYSTEM MEMBRANE PROTEIN HI_0360-RELATED"/>
    <property type="match status" value="1"/>
</dbReference>
<evidence type="ECO:0000256" key="2">
    <source>
        <dbReference type="ARBA" id="ARBA00008034"/>
    </source>
</evidence>
<evidence type="ECO:0000256" key="6">
    <source>
        <dbReference type="RuleBase" id="RU003943"/>
    </source>
</evidence>
<dbReference type="GO" id="GO:0071281">
    <property type="term" value="P:cellular response to iron ion"/>
    <property type="evidence" value="ECO:0007669"/>
    <property type="project" value="UniProtKB-ARBA"/>
</dbReference>
<dbReference type="Pfam" id="PF00950">
    <property type="entry name" value="ABC-3"/>
    <property type="match status" value="1"/>
</dbReference>
<feature type="transmembrane region" description="Helical" evidence="7">
    <location>
        <begin position="26"/>
        <end position="52"/>
    </location>
</feature>
<keyword evidence="3 6" id="KW-0812">Transmembrane</keyword>
<organism evidence="8 9">
    <name type="scientific">Candidatus Corynebacterium gallistercoris</name>
    <dbReference type="NCBI Taxonomy" id="2838530"/>
    <lineage>
        <taxon>Bacteria</taxon>
        <taxon>Bacillati</taxon>
        <taxon>Actinomycetota</taxon>
        <taxon>Actinomycetes</taxon>
        <taxon>Mycobacteriales</taxon>
        <taxon>Corynebacteriaceae</taxon>
        <taxon>Corynebacterium</taxon>
    </lineage>
</organism>
<proteinExistence type="inferred from homology"/>
<dbReference type="GO" id="GO:0055085">
    <property type="term" value="P:transmembrane transport"/>
    <property type="evidence" value="ECO:0007669"/>
    <property type="project" value="InterPro"/>
</dbReference>
<evidence type="ECO:0000256" key="7">
    <source>
        <dbReference type="SAM" id="Phobius"/>
    </source>
</evidence>
<comment type="similarity">
    <text evidence="2 6">Belongs to the ABC-3 integral membrane protein family.</text>
</comment>
<comment type="caution">
    <text evidence="8">The sequence shown here is derived from an EMBL/GenBank/DDBJ whole genome shotgun (WGS) entry which is preliminary data.</text>
</comment>
<protein>
    <submittedName>
        <fullName evidence="8">Metal ABC transporter permease</fullName>
    </submittedName>
</protein>
<dbReference type="CDD" id="cd06550">
    <property type="entry name" value="TM_ABC_iron-siderophores_like"/>
    <property type="match status" value="1"/>
</dbReference>
<dbReference type="AlphaFoldDB" id="A0A9D1UQL2"/>
<dbReference type="SUPFAM" id="SSF81345">
    <property type="entry name" value="ABC transporter involved in vitamin B12 uptake, BtuC"/>
    <property type="match status" value="1"/>
</dbReference>
<dbReference type="InterPro" id="IPR037294">
    <property type="entry name" value="ABC_BtuC-like"/>
</dbReference>
<evidence type="ECO:0000313" key="9">
    <source>
        <dbReference type="Proteomes" id="UP000824189"/>
    </source>
</evidence>
<feature type="transmembrane region" description="Helical" evidence="7">
    <location>
        <begin position="256"/>
        <end position="275"/>
    </location>
</feature>
<dbReference type="EMBL" id="DXFZ01000100">
    <property type="protein sequence ID" value="HIW96447.1"/>
    <property type="molecule type" value="Genomic_DNA"/>
</dbReference>
<reference evidence="8" key="1">
    <citation type="journal article" date="2021" name="PeerJ">
        <title>Extensive microbial diversity within the chicken gut microbiome revealed by metagenomics and culture.</title>
        <authorList>
            <person name="Gilroy R."/>
            <person name="Ravi A."/>
            <person name="Getino M."/>
            <person name="Pursley I."/>
            <person name="Horton D.L."/>
            <person name="Alikhan N.F."/>
            <person name="Baker D."/>
            <person name="Gharbi K."/>
            <person name="Hall N."/>
            <person name="Watson M."/>
            <person name="Adriaenssens E.M."/>
            <person name="Foster-Nyarko E."/>
            <person name="Jarju S."/>
            <person name="Secka A."/>
            <person name="Antonio M."/>
            <person name="Oren A."/>
            <person name="Chaudhuri R.R."/>
            <person name="La Ragione R."/>
            <person name="Hildebrand F."/>
            <person name="Pallen M.J."/>
        </authorList>
    </citation>
    <scope>NUCLEOTIDE SEQUENCE</scope>
    <source>
        <strain evidence="8">4376</strain>
    </source>
</reference>
<dbReference type="InterPro" id="IPR001626">
    <property type="entry name" value="ABC_TroCD"/>
</dbReference>
<evidence type="ECO:0000313" key="8">
    <source>
        <dbReference type="EMBL" id="HIW96447.1"/>
    </source>
</evidence>
<gene>
    <name evidence="8" type="ORF">H9867_08230</name>
</gene>
<feature type="transmembrane region" description="Helical" evidence="7">
    <location>
        <begin position="227"/>
        <end position="250"/>
    </location>
</feature>